<dbReference type="Proteomes" id="UP000271624">
    <property type="component" value="Unassembled WGS sequence"/>
</dbReference>
<dbReference type="EMBL" id="RSCL01000004">
    <property type="protein sequence ID" value="RUT07582.1"/>
    <property type="molecule type" value="Genomic_DNA"/>
</dbReference>
<proteinExistence type="predicted"/>
<dbReference type="SUPFAM" id="SSF48452">
    <property type="entry name" value="TPR-like"/>
    <property type="match status" value="2"/>
</dbReference>
<dbReference type="Pfam" id="PF12770">
    <property type="entry name" value="CHAT"/>
    <property type="match status" value="1"/>
</dbReference>
<protein>
    <recommendedName>
        <fullName evidence="1">CHAT domain-containing protein</fullName>
    </recommendedName>
</protein>
<name>A0A433VNH1_9CYAN</name>
<evidence type="ECO:0000259" key="1">
    <source>
        <dbReference type="Pfam" id="PF12770"/>
    </source>
</evidence>
<evidence type="ECO:0000313" key="3">
    <source>
        <dbReference type="Proteomes" id="UP000271624"/>
    </source>
</evidence>
<dbReference type="Gene3D" id="1.25.40.10">
    <property type="entry name" value="Tetratricopeptide repeat domain"/>
    <property type="match status" value="3"/>
</dbReference>
<dbReference type="SMART" id="SM00028">
    <property type="entry name" value="TPR"/>
    <property type="match status" value="7"/>
</dbReference>
<dbReference type="InterPro" id="IPR019734">
    <property type="entry name" value="TPR_rpt"/>
</dbReference>
<organism evidence="2 3">
    <name type="scientific">Dulcicalothrix desertica PCC 7102</name>
    <dbReference type="NCBI Taxonomy" id="232991"/>
    <lineage>
        <taxon>Bacteria</taxon>
        <taxon>Bacillati</taxon>
        <taxon>Cyanobacteriota</taxon>
        <taxon>Cyanophyceae</taxon>
        <taxon>Nostocales</taxon>
        <taxon>Calotrichaceae</taxon>
        <taxon>Dulcicalothrix</taxon>
    </lineage>
</organism>
<feature type="domain" description="CHAT" evidence="1">
    <location>
        <begin position="568"/>
        <end position="835"/>
    </location>
</feature>
<dbReference type="PANTHER" id="PTHR10098">
    <property type="entry name" value="RAPSYN-RELATED"/>
    <property type="match status" value="1"/>
</dbReference>
<accession>A0A433VNH1</accession>
<dbReference type="InterPro" id="IPR011990">
    <property type="entry name" value="TPR-like_helical_dom_sf"/>
</dbReference>
<sequence length="837" mass="92758">MLSNSGFISNASFAAAPSGQQTAFTSVAELVRAGKKSYQAGQFANAIELWRRASELLPQGDTINQAVILTNLASSYQQFGDWQQANAAISQSLKLLEKSTNQNILAGALSIQGSLQLSQGQAEQALSTWESATAIYKKLGDKALTARSLLNKSQAMRALGMYRRAKETLLEVSQNLQKEPDSQLKVSSLFNLGDTLRLMGDRKTATSTLQQTLELARKLNLKDDISLVLLSLGNNARAEQDIDAAQEYYKQVIAASNPNIKLQAQLNLLQLFVEAEQTDEGLTLAKEIQPQIEKLSNSPSRTSIYAQVNFVQSLKKLGRDAINRVSTAQILATAAHNAENIGDKRAQSYALGYLGELYEQTQQWSEAQKLTEKALNLALSSNAPDIAYRWQWQLGRLLKAQDNIQGSIASYNEAVKTLGNIRNDLVSSNVDVQFSFRETVEPVYRELVSLLLQPKLIASKTNKADVSQENLKKAREVIESLQLAELDNYFREACLTARPQQIDQIDKSAAVIYPIILKDRLEVVLSIPNQPLRHYAAVMPQAELEKIFDRMRRSLHRTSSQKDRLNIAQLVYNLLISPAEADLQRNNIKTLAFVLDGAMKNLPMAILYDGQEYLVEKYNLALTPGLQLFAPRRLESQQLKILAGGLSESRQGFVPLPGVESEIKQIKNEISAQVLLNKTFTTQAIEKQVNTSRYPVVHLATHGQFSSNADDTFVLTWDNRINVKQLGELLQNRASDSNNAIELLVLSACQTADGDKRAALGLAGVAVRSGARSTVATLWSVDDTSTSAFMVEFYKQLAKPNMTKAEALRNAQIALLKQPAFKHPFYWAPFVLIGNWL</sequence>
<dbReference type="InterPro" id="IPR024983">
    <property type="entry name" value="CHAT_dom"/>
</dbReference>
<reference evidence="2" key="1">
    <citation type="submission" date="2018-12" db="EMBL/GenBank/DDBJ databases">
        <authorList>
            <person name="Will S."/>
            <person name="Neumann-Schaal M."/>
            <person name="Henke P."/>
        </authorList>
    </citation>
    <scope>NUCLEOTIDE SEQUENCE</scope>
    <source>
        <strain evidence="2">PCC 7102</strain>
    </source>
</reference>
<reference evidence="2" key="2">
    <citation type="journal article" date="2019" name="Genome Biol. Evol.">
        <title>Day and night: Metabolic profiles and evolutionary relationships of six axenic non-marine cyanobacteria.</title>
        <authorList>
            <person name="Will S.E."/>
            <person name="Henke P."/>
            <person name="Boedeker C."/>
            <person name="Huang S."/>
            <person name="Brinkmann H."/>
            <person name="Rohde M."/>
            <person name="Jarek M."/>
            <person name="Friedl T."/>
            <person name="Seufert S."/>
            <person name="Schumacher M."/>
            <person name="Overmann J."/>
            <person name="Neumann-Schaal M."/>
            <person name="Petersen J."/>
        </authorList>
    </citation>
    <scope>NUCLEOTIDE SEQUENCE [LARGE SCALE GENOMIC DNA]</scope>
    <source>
        <strain evidence="2">PCC 7102</strain>
    </source>
</reference>
<gene>
    <name evidence="2" type="ORF">DSM106972_018420</name>
</gene>
<dbReference type="PANTHER" id="PTHR10098:SF112">
    <property type="entry name" value="SLR0380 PROTEIN"/>
    <property type="match status" value="1"/>
</dbReference>
<comment type="caution">
    <text evidence="2">The sequence shown here is derived from an EMBL/GenBank/DDBJ whole genome shotgun (WGS) entry which is preliminary data.</text>
</comment>
<evidence type="ECO:0000313" key="2">
    <source>
        <dbReference type="EMBL" id="RUT07582.1"/>
    </source>
</evidence>
<dbReference type="Pfam" id="PF13424">
    <property type="entry name" value="TPR_12"/>
    <property type="match status" value="1"/>
</dbReference>
<dbReference type="AlphaFoldDB" id="A0A433VNH1"/>
<keyword evidence="3" id="KW-1185">Reference proteome</keyword>